<gene>
    <name evidence="1" type="ORF">OZ911_20865</name>
</gene>
<accession>A0ACD4P3D4</accession>
<proteinExistence type="predicted"/>
<sequence>MLLPSPEYTPCRLCGHRWRMPLDQAGYYETLVARNDLNTPWFKRKMRERVAAVSDLLKTGKERVLEVGCAEGELGREIKARFAVSYEGVELSQDRVLAEQKLDRVFHTPTSQIEAAPYQLIVSFHVLEHIARPEQELAAWSSLLGADGRVLIEVPNQAGHPLLASDRNLEHLHQFTPASLTLLLARCGFSCDGVSVGHYESPVYSDSIRIVARLQLGAERREQQLLQRFRERTGGPFLVYGIGGDYLNYLAPLAESLDIHALLDSSEAKWGQRLGKHVVCAYDPQAHAELPIVICSIRFAAEIRQHLLNLGIAAQRIIGLDSIYEDA</sequence>
<keyword evidence="2" id="KW-1185">Reference proteome</keyword>
<dbReference type="Proteomes" id="UP001163982">
    <property type="component" value="Chromosome"/>
</dbReference>
<keyword evidence="1" id="KW-0489">Methyltransferase</keyword>
<name>A0ACD4P3D4_9PSED</name>
<dbReference type="EMBL" id="CP114035">
    <property type="protein sequence ID" value="WAP62349.1"/>
    <property type="molecule type" value="Genomic_DNA"/>
</dbReference>
<organism evidence="1 2">
    <name type="scientific">Pseudomonas fortuita</name>
    <dbReference type="NCBI Taxonomy" id="3233375"/>
    <lineage>
        <taxon>Bacteria</taxon>
        <taxon>Pseudomonadati</taxon>
        <taxon>Pseudomonadota</taxon>
        <taxon>Gammaproteobacteria</taxon>
        <taxon>Pseudomonadales</taxon>
        <taxon>Pseudomonadaceae</taxon>
        <taxon>Pseudomonas</taxon>
    </lineage>
</organism>
<reference evidence="1" key="1">
    <citation type="journal article" date="2024" name="Int. J. Syst. Evol. Microbiol.">
        <title>Pseudomonas fortuita sp. nov., isolated from the endosphere of a wild yam.</title>
        <authorList>
            <person name="Carlier A."/>
            <person name="Beaumel M."/>
            <person name="Moreau S."/>
            <person name="Acar T."/>
            <person name="Sana T.G."/>
            <person name="Cnockaert M."/>
            <person name="Vandamme P."/>
        </authorList>
    </citation>
    <scope>NUCLEOTIDE SEQUENCE</scope>
    <source>
        <strain evidence="1">GMI12077</strain>
    </source>
</reference>
<evidence type="ECO:0000313" key="1">
    <source>
        <dbReference type="EMBL" id="WAP62349.1"/>
    </source>
</evidence>
<evidence type="ECO:0000313" key="2">
    <source>
        <dbReference type="Proteomes" id="UP001163982"/>
    </source>
</evidence>
<dbReference type="EC" id="2.1.1.-" evidence="1"/>
<protein>
    <submittedName>
        <fullName evidence="1">Class I SAM-dependent methyltransferase</fullName>
        <ecNumber evidence="1">2.1.1.-</ecNumber>
    </submittedName>
</protein>
<keyword evidence="1" id="KW-0808">Transferase</keyword>